<dbReference type="PANTHER" id="PTHR43477:SF1">
    <property type="entry name" value="DIHYDROANTICAPSIN 7-DEHYDROGENASE"/>
    <property type="match status" value="1"/>
</dbReference>
<sequence length="236" mass="24813">MPSISNHSILIIGGSSGIGFAAAKLALEAGARVAIASSNPTRVTSAVTSLKTSFPDSQVSGYECDLSLEGIEPRVEKLFNAATANGTTLLNHVIYTANRVPAVKPLAETEIEETIKSSQLGFAAVLAIAKLAPRYIKESYTSSITFTGGRVAENPFRPTPSTREWLPVNLVSPGATKTEMWGPPEKQEMIAKMVGAKALLGKVGMPEEVGEAYIYLMRNSDATGSVVSSNGGAVLQ</sequence>
<dbReference type="InterPro" id="IPR036291">
    <property type="entry name" value="NAD(P)-bd_dom_sf"/>
</dbReference>
<dbReference type="Pfam" id="PF23441">
    <property type="entry name" value="SDR"/>
    <property type="match status" value="1"/>
</dbReference>
<reference evidence="4 5" key="1">
    <citation type="submission" date="2018-05" db="EMBL/GenBank/DDBJ databases">
        <title>Genome sequencing and assembly of the regulated plant pathogen Lachnellula willkommii and related sister species for the development of diagnostic species identification markers.</title>
        <authorList>
            <person name="Giroux E."/>
            <person name="Bilodeau G."/>
        </authorList>
    </citation>
    <scope>NUCLEOTIDE SEQUENCE [LARGE SCALE GENOMIC DNA]</scope>
    <source>
        <strain evidence="4 5">CBS 197.66</strain>
    </source>
</reference>
<evidence type="ECO:0000313" key="4">
    <source>
        <dbReference type="EMBL" id="TVY34471.1"/>
    </source>
</evidence>
<evidence type="ECO:0000256" key="1">
    <source>
        <dbReference type="ARBA" id="ARBA00006484"/>
    </source>
</evidence>
<dbReference type="SUPFAM" id="SSF51735">
    <property type="entry name" value="NAD(P)-binding Rossmann-fold domains"/>
    <property type="match status" value="1"/>
</dbReference>
<keyword evidence="5" id="KW-1185">Reference proteome</keyword>
<protein>
    <submittedName>
        <fullName evidence="4">Short-chain dehydrogenase/reductase</fullName>
    </submittedName>
</protein>
<gene>
    <name evidence="4" type="primary">ATR9_1</name>
    <name evidence="4" type="ORF">LSUB1_G005332</name>
</gene>
<name>A0A8H8U8K3_9HELO</name>
<dbReference type="InterPro" id="IPR051122">
    <property type="entry name" value="SDR_DHRS6-like"/>
</dbReference>
<dbReference type="PANTHER" id="PTHR43477">
    <property type="entry name" value="DIHYDROANTICAPSIN 7-DEHYDROGENASE"/>
    <property type="match status" value="1"/>
</dbReference>
<keyword evidence="2" id="KW-0521">NADP</keyword>
<organism evidence="4 5">
    <name type="scientific">Lachnellula subtilissima</name>
    <dbReference type="NCBI Taxonomy" id="602034"/>
    <lineage>
        <taxon>Eukaryota</taxon>
        <taxon>Fungi</taxon>
        <taxon>Dikarya</taxon>
        <taxon>Ascomycota</taxon>
        <taxon>Pezizomycotina</taxon>
        <taxon>Leotiomycetes</taxon>
        <taxon>Helotiales</taxon>
        <taxon>Lachnaceae</taxon>
        <taxon>Lachnellula</taxon>
    </lineage>
</organism>
<dbReference type="OrthoDB" id="294295at2759"/>
<dbReference type="AlphaFoldDB" id="A0A8H8U8K3"/>
<evidence type="ECO:0000256" key="3">
    <source>
        <dbReference type="ARBA" id="ARBA00023002"/>
    </source>
</evidence>
<dbReference type="Gene3D" id="3.40.50.720">
    <property type="entry name" value="NAD(P)-binding Rossmann-like Domain"/>
    <property type="match status" value="1"/>
</dbReference>
<dbReference type="Pfam" id="PF13561">
    <property type="entry name" value="adh_short_C2"/>
    <property type="match status" value="1"/>
</dbReference>
<accession>A0A8H8U8K3</accession>
<dbReference type="PRINTS" id="PR00081">
    <property type="entry name" value="GDHRDH"/>
</dbReference>
<proteinExistence type="inferred from homology"/>
<dbReference type="Proteomes" id="UP000462212">
    <property type="component" value="Unassembled WGS sequence"/>
</dbReference>
<dbReference type="EMBL" id="QGMJ01000640">
    <property type="protein sequence ID" value="TVY34471.1"/>
    <property type="molecule type" value="Genomic_DNA"/>
</dbReference>
<dbReference type="GO" id="GO:0016491">
    <property type="term" value="F:oxidoreductase activity"/>
    <property type="evidence" value="ECO:0007669"/>
    <property type="project" value="UniProtKB-KW"/>
</dbReference>
<evidence type="ECO:0000313" key="5">
    <source>
        <dbReference type="Proteomes" id="UP000462212"/>
    </source>
</evidence>
<dbReference type="CDD" id="cd05233">
    <property type="entry name" value="SDR_c"/>
    <property type="match status" value="1"/>
</dbReference>
<dbReference type="InterPro" id="IPR002347">
    <property type="entry name" value="SDR_fam"/>
</dbReference>
<keyword evidence="3" id="KW-0560">Oxidoreductase</keyword>
<comment type="similarity">
    <text evidence="1">Belongs to the short-chain dehydrogenases/reductases (SDR) family.</text>
</comment>
<comment type="caution">
    <text evidence="4">The sequence shown here is derived from an EMBL/GenBank/DDBJ whole genome shotgun (WGS) entry which is preliminary data.</text>
</comment>
<evidence type="ECO:0000256" key="2">
    <source>
        <dbReference type="ARBA" id="ARBA00022857"/>
    </source>
</evidence>
<dbReference type="InterPro" id="IPR057571">
    <property type="entry name" value="SDR_PhqE-like"/>
</dbReference>